<dbReference type="EMBL" id="JAGTJS010000003">
    <property type="protein sequence ID" value="KAH7272215.1"/>
    <property type="molecule type" value="Genomic_DNA"/>
</dbReference>
<reference evidence="2" key="1">
    <citation type="journal article" date="2021" name="Nat. Commun.">
        <title>Genetic determinants of endophytism in the Arabidopsis root mycobiome.</title>
        <authorList>
            <person name="Mesny F."/>
            <person name="Miyauchi S."/>
            <person name="Thiergart T."/>
            <person name="Pickel B."/>
            <person name="Atanasova L."/>
            <person name="Karlsson M."/>
            <person name="Huettel B."/>
            <person name="Barry K.W."/>
            <person name="Haridas S."/>
            <person name="Chen C."/>
            <person name="Bauer D."/>
            <person name="Andreopoulos W."/>
            <person name="Pangilinan J."/>
            <person name="LaButti K."/>
            <person name="Riley R."/>
            <person name="Lipzen A."/>
            <person name="Clum A."/>
            <person name="Drula E."/>
            <person name="Henrissat B."/>
            <person name="Kohler A."/>
            <person name="Grigoriev I.V."/>
            <person name="Martin F.M."/>
            <person name="Hacquard S."/>
        </authorList>
    </citation>
    <scope>NUCLEOTIDE SEQUENCE</scope>
    <source>
        <strain evidence="2">FSSC 5 MPI-SDFR-AT-0091</strain>
    </source>
</reference>
<comment type="caution">
    <text evidence="2">The sequence shown here is derived from an EMBL/GenBank/DDBJ whole genome shotgun (WGS) entry which is preliminary data.</text>
</comment>
<protein>
    <submittedName>
        <fullName evidence="2">Uncharacterized protein</fullName>
    </submittedName>
</protein>
<organism evidence="2 3">
    <name type="scientific">Fusarium solani</name>
    <name type="common">Filamentous fungus</name>
    <dbReference type="NCBI Taxonomy" id="169388"/>
    <lineage>
        <taxon>Eukaryota</taxon>
        <taxon>Fungi</taxon>
        <taxon>Dikarya</taxon>
        <taxon>Ascomycota</taxon>
        <taxon>Pezizomycotina</taxon>
        <taxon>Sordariomycetes</taxon>
        <taxon>Hypocreomycetidae</taxon>
        <taxon>Hypocreales</taxon>
        <taxon>Nectriaceae</taxon>
        <taxon>Fusarium</taxon>
        <taxon>Fusarium solani species complex</taxon>
    </lineage>
</organism>
<keyword evidence="3" id="KW-1185">Reference proteome</keyword>
<dbReference type="AlphaFoldDB" id="A0A9P9RBQ7"/>
<feature type="compositionally biased region" description="Low complexity" evidence="1">
    <location>
        <begin position="113"/>
        <end position="133"/>
    </location>
</feature>
<feature type="region of interest" description="Disordered" evidence="1">
    <location>
        <begin position="102"/>
        <end position="135"/>
    </location>
</feature>
<accession>A0A9P9RBQ7</accession>
<proteinExistence type="predicted"/>
<gene>
    <name evidence="2" type="ORF">B0J15DRAFT_170425</name>
</gene>
<sequence>PTDTRHPEPDPYPCELARYIGVQSSSLCLSNNSLLKQPISETTVVIQQSLSFSTNQSEQDQKLYNPNPFSLNNKPTTTFNMRFAPIFALVAVAAAAQTPVGTPGPIATPGPHTNGTKPTGTGSGSEPTGVPSPNGAISFGAQAGLAGAVGAVAVVLAL</sequence>
<name>A0A9P9RBQ7_FUSSL</name>
<feature type="non-terminal residue" evidence="2">
    <location>
        <position position="1"/>
    </location>
</feature>
<dbReference type="Proteomes" id="UP000736672">
    <property type="component" value="Unassembled WGS sequence"/>
</dbReference>
<evidence type="ECO:0000256" key="1">
    <source>
        <dbReference type="SAM" id="MobiDB-lite"/>
    </source>
</evidence>
<evidence type="ECO:0000313" key="2">
    <source>
        <dbReference type="EMBL" id="KAH7272215.1"/>
    </source>
</evidence>
<evidence type="ECO:0000313" key="3">
    <source>
        <dbReference type="Proteomes" id="UP000736672"/>
    </source>
</evidence>